<evidence type="ECO:0000313" key="3">
    <source>
        <dbReference type="WBParaSite" id="Hba_14427"/>
    </source>
</evidence>
<feature type="transmembrane region" description="Helical" evidence="1">
    <location>
        <begin position="20"/>
        <end position="38"/>
    </location>
</feature>
<protein>
    <submittedName>
        <fullName evidence="3">Uncharacterized protein</fullName>
    </submittedName>
</protein>
<evidence type="ECO:0000256" key="1">
    <source>
        <dbReference type="SAM" id="Phobius"/>
    </source>
</evidence>
<keyword evidence="1" id="KW-0812">Transmembrane</keyword>
<dbReference type="Proteomes" id="UP000095283">
    <property type="component" value="Unplaced"/>
</dbReference>
<sequence length="47" mass="5311">MGCGIGECSDSSTEVIFTSFIYRIADVIFYFIYTQLIISGHFNHVKS</sequence>
<keyword evidence="2" id="KW-1185">Reference proteome</keyword>
<accession>A0A1I7X9S1</accession>
<keyword evidence="1" id="KW-0472">Membrane</keyword>
<dbReference type="AlphaFoldDB" id="A0A1I7X9S1"/>
<organism evidence="2 3">
    <name type="scientific">Heterorhabditis bacteriophora</name>
    <name type="common">Entomopathogenic nematode worm</name>
    <dbReference type="NCBI Taxonomy" id="37862"/>
    <lineage>
        <taxon>Eukaryota</taxon>
        <taxon>Metazoa</taxon>
        <taxon>Ecdysozoa</taxon>
        <taxon>Nematoda</taxon>
        <taxon>Chromadorea</taxon>
        <taxon>Rhabditida</taxon>
        <taxon>Rhabditina</taxon>
        <taxon>Rhabditomorpha</taxon>
        <taxon>Strongyloidea</taxon>
        <taxon>Heterorhabditidae</taxon>
        <taxon>Heterorhabditis</taxon>
    </lineage>
</organism>
<name>A0A1I7X9S1_HETBA</name>
<keyword evidence="1" id="KW-1133">Transmembrane helix</keyword>
<reference evidence="3" key="1">
    <citation type="submission" date="2016-11" db="UniProtKB">
        <authorList>
            <consortium name="WormBaseParasite"/>
        </authorList>
    </citation>
    <scope>IDENTIFICATION</scope>
</reference>
<dbReference type="WBParaSite" id="Hba_14427">
    <property type="protein sequence ID" value="Hba_14427"/>
    <property type="gene ID" value="Hba_14427"/>
</dbReference>
<evidence type="ECO:0000313" key="2">
    <source>
        <dbReference type="Proteomes" id="UP000095283"/>
    </source>
</evidence>
<proteinExistence type="predicted"/>